<dbReference type="GO" id="GO:0005576">
    <property type="term" value="C:extracellular region"/>
    <property type="evidence" value="ECO:0007669"/>
    <property type="project" value="UniProtKB-SubCell"/>
</dbReference>
<dbReference type="OrthoDB" id="159229at2759"/>
<evidence type="ECO:0000256" key="1">
    <source>
        <dbReference type="ARBA" id="ARBA00004196"/>
    </source>
</evidence>
<feature type="domain" description="Superoxide dismutase copper/zinc binding" evidence="10">
    <location>
        <begin position="57"/>
        <end position="168"/>
    </location>
</feature>
<reference evidence="11" key="1">
    <citation type="submission" date="2019-04" db="EMBL/GenBank/DDBJ databases">
        <title>Sequencing of skin fungus with MAO and IRED activity.</title>
        <authorList>
            <person name="Marsaioli A.J."/>
            <person name="Bonatto J.M.C."/>
            <person name="Reis Junior O."/>
        </authorList>
    </citation>
    <scope>NUCLEOTIDE SEQUENCE</scope>
    <source>
        <strain evidence="11">30M1</strain>
    </source>
</reference>
<evidence type="ECO:0000256" key="9">
    <source>
        <dbReference type="SAM" id="SignalP"/>
    </source>
</evidence>
<dbReference type="InterPro" id="IPR024134">
    <property type="entry name" value="SOD_Cu/Zn_/chaperone"/>
</dbReference>
<dbReference type="Gene3D" id="2.60.40.200">
    <property type="entry name" value="Superoxide dismutase, copper/zinc binding domain"/>
    <property type="match status" value="1"/>
</dbReference>
<evidence type="ECO:0000256" key="3">
    <source>
        <dbReference type="ARBA" id="ARBA00010457"/>
    </source>
</evidence>
<evidence type="ECO:0000256" key="5">
    <source>
        <dbReference type="ARBA" id="ARBA00022525"/>
    </source>
</evidence>
<evidence type="ECO:0000256" key="2">
    <source>
        <dbReference type="ARBA" id="ARBA00004613"/>
    </source>
</evidence>
<dbReference type="Proteomes" id="UP000801428">
    <property type="component" value="Unassembled WGS sequence"/>
</dbReference>
<comment type="caution">
    <text evidence="11">The sequence shown here is derived from an EMBL/GenBank/DDBJ whole genome shotgun (WGS) entry which is preliminary data.</text>
</comment>
<dbReference type="InterPro" id="IPR001424">
    <property type="entry name" value="SOD_Cu_Zn_dom"/>
</dbReference>
<proteinExistence type="inferred from homology"/>
<evidence type="ECO:0000256" key="4">
    <source>
        <dbReference type="ARBA" id="ARBA00012682"/>
    </source>
</evidence>
<name>A0A9P4TBP2_CURKU</name>
<dbReference type="GO" id="GO:0005507">
    <property type="term" value="F:copper ion binding"/>
    <property type="evidence" value="ECO:0007669"/>
    <property type="project" value="InterPro"/>
</dbReference>
<dbReference type="EMBL" id="SWKU01000015">
    <property type="protein sequence ID" value="KAF3000132.1"/>
    <property type="molecule type" value="Genomic_DNA"/>
</dbReference>
<evidence type="ECO:0000259" key="10">
    <source>
        <dbReference type="Pfam" id="PF00080"/>
    </source>
</evidence>
<comment type="similarity">
    <text evidence="3">Belongs to the Cu-Zn superoxide dismutase family.</text>
</comment>
<dbReference type="InterPro" id="IPR036423">
    <property type="entry name" value="SOD-like_Cu/Zn_dom_sf"/>
</dbReference>
<gene>
    <name evidence="11" type="ORF">E8E13_004807</name>
</gene>
<feature type="compositionally biased region" description="Polar residues" evidence="8">
    <location>
        <begin position="207"/>
        <end position="216"/>
    </location>
</feature>
<keyword evidence="12" id="KW-1185">Reference proteome</keyword>
<keyword evidence="5" id="KW-0964">Secreted</keyword>
<keyword evidence="9" id="KW-0732">Signal</keyword>
<organism evidence="11 12">
    <name type="scientific">Curvularia kusanoi</name>
    <name type="common">Cochliobolus kusanoi</name>
    <dbReference type="NCBI Taxonomy" id="90978"/>
    <lineage>
        <taxon>Eukaryota</taxon>
        <taxon>Fungi</taxon>
        <taxon>Dikarya</taxon>
        <taxon>Ascomycota</taxon>
        <taxon>Pezizomycotina</taxon>
        <taxon>Dothideomycetes</taxon>
        <taxon>Pleosporomycetidae</taxon>
        <taxon>Pleosporales</taxon>
        <taxon>Pleosporineae</taxon>
        <taxon>Pleosporaceae</taxon>
        <taxon>Curvularia</taxon>
    </lineage>
</organism>
<feature type="signal peptide" evidence="9">
    <location>
        <begin position="1"/>
        <end position="17"/>
    </location>
</feature>
<dbReference type="PANTHER" id="PTHR10003">
    <property type="entry name" value="SUPEROXIDE DISMUTASE CU-ZN -RELATED"/>
    <property type="match status" value="1"/>
</dbReference>
<comment type="subcellular location">
    <subcellularLocation>
        <location evidence="1">Cell envelope</location>
    </subcellularLocation>
    <subcellularLocation>
        <location evidence="2">Secreted</location>
    </subcellularLocation>
</comment>
<feature type="region of interest" description="Disordered" evidence="8">
    <location>
        <begin position="207"/>
        <end position="237"/>
    </location>
</feature>
<keyword evidence="6" id="KW-0049">Antioxidant</keyword>
<dbReference type="SUPFAM" id="SSF49329">
    <property type="entry name" value="Cu,Zn superoxide dismutase-like"/>
    <property type="match status" value="1"/>
</dbReference>
<dbReference type="Pfam" id="PF00080">
    <property type="entry name" value="Sod_Cu"/>
    <property type="match status" value="1"/>
</dbReference>
<dbReference type="EC" id="1.15.1.1" evidence="4"/>
<sequence>MRTHILSLVALASAVAAQSSTVETAPVVSHNPQGASFVAQFPEQTKYAVRGSVAGASALDGTGVTFAISVSGLPADGGPFMYHIHEKPVPSDGNCSGTGAHLDPYKRGQLTLCDAGEPDSCEVGDLSGKHGNITAENWSTEYTDIYVSTRPDSKAYFGNLSVVIHLSDKTRIACANFTQISAGDHPVAPSGVSSGCALPTASGGYSNSTASSKPTGSASPTTGVPVSPSSTSSSAPPEFTAAAPKLITGAATAVVAIAAALLL</sequence>
<evidence type="ECO:0000256" key="7">
    <source>
        <dbReference type="ARBA" id="ARBA00049204"/>
    </source>
</evidence>
<accession>A0A9P4TBP2</accession>
<feature type="compositionally biased region" description="Low complexity" evidence="8">
    <location>
        <begin position="217"/>
        <end position="237"/>
    </location>
</feature>
<dbReference type="GO" id="GO:0004784">
    <property type="term" value="F:superoxide dismutase activity"/>
    <property type="evidence" value="ECO:0007669"/>
    <property type="project" value="UniProtKB-EC"/>
</dbReference>
<protein>
    <recommendedName>
        <fullName evidence="4">superoxide dismutase</fullName>
        <ecNumber evidence="4">1.15.1.1</ecNumber>
    </recommendedName>
</protein>
<evidence type="ECO:0000256" key="6">
    <source>
        <dbReference type="ARBA" id="ARBA00022862"/>
    </source>
</evidence>
<feature type="chain" id="PRO_5040187492" description="superoxide dismutase" evidence="9">
    <location>
        <begin position="18"/>
        <end position="263"/>
    </location>
</feature>
<evidence type="ECO:0000313" key="12">
    <source>
        <dbReference type="Proteomes" id="UP000801428"/>
    </source>
</evidence>
<dbReference type="AlphaFoldDB" id="A0A9P4TBP2"/>
<evidence type="ECO:0000313" key="11">
    <source>
        <dbReference type="EMBL" id="KAF3000132.1"/>
    </source>
</evidence>
<comment type="catalytic activity">
    <reaction evidence="7">
        <text>2 superoxide + 2 H(+) = H2O2 + O2</text>
        <dbReference type="Rhea" id="RHEA:20696"/>
        <dbReference type="ChEBI" id="CHEBI:15378"/>
        <dbReference type="ChEBI" id="CHEBI:15379"/>
        <dbReference type="ChEBI" id="CHEBI:16240"/>
        <dbReference type="ChEBI" id="CHEBI:18421"/>
        <dbReference type="EC" id="1.15.1.1"/>
    </reaction>
</comment>
<evidence type="ECO:0000256" key="8">
    <source>
        <dbReference type="SAM" id="MobiDB-lite"/>
    </source>
</evidence>
<dbReference type="FunFam" id="2.60.40.200:FF:000007">
    <property type="entry name" value="Cell surface Cu-only superoxide dismutase 5"/>
    <property type="match status" value="1"/>
</dbReference>